<keyword evidence="1" id="KW-0472">Membrane</keyword>
<keyword evidence="1" id="KW-0812">Transmembrane</keyword>
<dbReference type="RefSeq" id="WP_377329860.1">
    <property type="nucleotide sequence ID" value="NZ_JBHSNG010000033.1"/>
</dbReference>
<feature type="transmembrane region" description="Helical" evidence="1">
    <location>
        <begin position="68"/>
        <end position="87"/>
    </location>
</feature>
<evidence type="ECO:0000256" key="1">
    <source>
        <dbReference type="SAM" id="Phobius"/>
    </source>
</evidence>
<feature type="transmembrane region" description="Helical" evidence="1">
    <location>
        <begin position="27"/>
        <end position="47"/>
    </location>
</feature>
<accession>A0ABW0T2A9</accession>
<gene>
    <name evidence="2" type="ORF">ACFPPB_18585</name>
</gene>
<organism evidence="2 3">
    <name type="scientific">Rhodanobacter terrae</name>
    <dbReference type="NCBI Taxonomy" id="418647"/>
    <lineage>
        <taxon>Bacteria</taxon>
        <taxon>Pseudomonadati</taxon>
        <taxon>Pseudomonadota</taxon>
        <taxon>Gammaproteobacteria</taxon>
        <taxon>Lysobacterales</taxon>
        <taxon>Rhodanobacteraceae</taxon>
        <taxon>Rhodanobacter</taxon>
    </lineage>
</organism>
<comment type="caution">
    <text evidence="2">The sequence shown here is derived from an EMBL/GenBank/DDBJ whole genome shotgun (WGS) entry which is preliminary data.</text>
</comment>
<name>A0ABW0T2A9_9GAMM</name>
<evidence type="ECO:0000313" key="2">
    <source>
        <dbReference type="EMBL" id="MFC5583125.1"/>
    </source>
</evidence>
<protein>
    <submittedName>
        <fullName evidence="2">Uncharacterized protein</fullName>
    </submittedName>
</protein>
<dbReference type="Proteomes" id="UP001596111">
    <property type="component" value="Unassembled WGS sequence"/>
</dbReference>
<proteinExistence type="predicted"/>
<keyword evidence="3" id="KW-1185">Reference proteome</keyword>
<evidence type="ECO:0000313" key="3">
    <source>
        <dbReference type="Proteomes" id="UP001596111"/>
    </source>
</evidence>
<keyword evidence="1" id="KW-1133">Transmembrane helix</keyword>
<sequence>MLISAVMLAAGTALIVAMIHRSASGSLVSAGGLLAGISLLLNSHLLINKIDGVPSAARSAGYDRRSHFYARAAALLLVAGIVVALIGH</sequence>
<reference evidence="3" key="1">
    <citation type="journal article" date="2019" name="Int. J. Syst. Evol. Microbiol.">
        <title>The Global Catalogue of Microorganisms (GCM) 10K type strain sequencing project: providing services to taxonomists for standard genome sequencing and annotation.</title>
        <authorList>
            <consortium name="The Broad Institute Genomics Platform"/>
            <consortium name="The Broad Institute Genome Sequencing Center for Infectious Disease"/>
            <person name="Wu L."/>
            <person name="Ma J."/>
        </authorList>
    </citation>
    <scope>NUCLEOTIDE SEQUENCE [LARGE SCALE GENOMIC DNA]</scope>
    <source>
        <strain evidence="3">CGMCC 1.13587</strain>
    </source>
</reference>
<dbReference type="EMBL" id="JBHSNG010000033">
    <property type="protein sequence ID" value="MFC5583125.1"/>
    <property type="molecule type" value="Genomic_DNA"/>
</dbReference>